<dbReference type="PROSITE" id="PS51318">
    <property type="entry name" value="TAT"/>
    <property type="match status" value="1"/>
</dbReference>
<dbReference type="InterPro" id="IPR052516">
    <property type="entry name" value="N-heterocyclic_Hydroxylase"/>
</dbReference>
<dbReference type="InterPro" id="IPR006311">
    <property type="entry name" value="TAT_signal"/>
</dbReference>
<feature type="signal peptide" evidence="1">
    <location>
        <begin position="1"/>
        <end position="24"/>
    </location>
</feature>
<sequence length="727" mass="76716">MTDGMTLSRRGLLGTGLAFTFAFAGPGTAEAQSAPAGPATLNAYVRIAPDGTITIQAPVPEMGQASNTALPLIVAEELDADWSKVRIETAPVRPAYDSPVFRSQFVVASLSVRGYWMPLRVAGAQARRVLLDAVAARWGVPVDQLTTEPSVVVHAASGRRIGYGEVAAFATVPATLPEIAPAALKPVSAFRLVGRDVPRFDVPAKATGQAVFAIDVRLPGMLHATVARSPGLGARPLTHNGAALLARPGITHVLPLDQGVAIVGEKVEAVLAARRELAVTWSPGEGATHSSEPALASYLADARDTAKQGVAVVRNGEAAQAIAGAARVHTAEFTSDYVYHAQMEPLTCVAHVTADAVEVWAGTQWPSLVRDEAAKIAGIPADRVTVNMLTMGGGFGRRAAIDYAIEAVTIAKAVGRPVKVMATREDDIANAHVRPMTAHRIDVGLDAAGKITGWRHRLAADLVVPMLYGRARLDAQRGVDHIVTYHANVAHYDVPAALTEHVYREHGVRTAPWRGIGAGPNAFAVEAVIDDLARQANADPLAYRLALLKDARAKAVVEAAGAMAEWGRRREGTSLGIGFAKLGLPQLGEALSATVAEVAVDRANGQIRVLRLWCAADIGLPVQPRNAMRQIEASLLWGVSSALTERLTFRDGAVEQTNFSDYEVLRASDTPQVQVRLIRSGEMPLPAAELGLGTVAPAISNAVLAATGRRLSAMPFTRDRVRAALGA</sequence>
<dbReference type="InterPro" id="IPR046867">
    <property type="entry name" value="AldOxase/xan_DH_MoCoBD2"/>
</dbReference>
<dbReference type="AlphaFoldDB" id="A0A1I3XSH9"/>
<dbReference type="Gene3D" id="3.90.1170.50">
    <property type="entry name" value="Aldehyde oxidase/xanthine dehydrogenase, a/b hammerhead"/>
    <property type="match status" value="1"/>
</dbReference>
<name>A0A1I3XSH9_9PROT</name>
<dbReference type="STRING" id="1123062.SAMN02745775_101613"/>
<evidence type="ECO:0000256" key="1">
    <source>
        <dbReference type="SAM" id="SignalP"/>
    </source>
</evidence>
<dbReference type="SMART" id="SM01008">
    <property type="entry name" value="Ald_Xan_dh_C"/>
    <property type="match status" value="1"/>
</dbReference>
<dbReference type="PIRSF" id="PIRSF036389">
    <property type="entry name" value="IOR_B"/>
    <property type="match status" value="1"/>
</dbReference>
<keyword evidence="1" id="KW-0732">Signal</keyword>
<dbReference type="Gene3D" id="3.30.365.10">
    <property type="entry name" value="Aldehyde oxidase/xanthine dehydrogenase, molybdopterin binding domain"/>
    <property type="match status" value="4"/>
</dbReference>
<feature type="chain" id="PRO_5011773480" evidence="1">
    <location>
        <begin position="25"/>
        <end position="727"/>
    </location>
</feature>
<dbReference type="InterPro" id="IPR000674">
    <property type="entry name" value="Ald_Oxase/Xan_DH_a/b"/>
</dbReference>
<dbReference type="InterPro" id="IPR008274">
    <property type="entry name" value="AldOxase/xan_DH_MoCoBD1"/>
</dbReference>
<evidence type="ECO:0000313" key="3">
    <source>
        <dbReference type="EMBL" id="SFK22505.1"/>
    </source>
</evidence>
<dbReference type="InterPro" id="IPR012368">
    <property type="entry name" value="OxRdtase_Mopterin-bd_su_IorB"/>
</dbReference>
<dbReference type="EMBL" id="FOSQ01000001">
    <property type="protein sequence ID" value="SFK22505.1"/>
    <property type="molecule type" value="Genomic_DNA"/>
</dbReference>
<dbReference type="SUPFAM" id="SSF56003">
    <property type="entry name" value="Molybdenum cofactor-binding domain"/>
    <property type="match status" value="2"/>
</dbReference>
<dbReference type="GO" id="GO:0016491">
    <property type="term" value="F:oxidoreductase activity"/>
    <property type="evidence" value="ECO:0007669"/>
    <property type="project" value="InterPro"/>
</dbReference>
<reference evidence="3 4" key="1">
    <citation type="submission" date="2016-10" db="EMBL/GenBank/DDBJ databases">
        <authorList>
            <person name="de Groot N.N."/>
        </authorList>
    </citation>
    <scope>NUCLEOTIDE SEQUENCE [LARGE SCALE GENOMIC DNA]</scope>
    <source>
        <strain evidence="3 4">DSM 19981</strain>
    </source>
</reference>
<organism evidence="3 4">
    <name type="scientific">Falsiroseomonas stagni DSM 19981</name>
    <dbReference type="NCBI Taxonomy" id="1123062"/>
    <lineage>
        <taxon>Bacteria</taxon>
        <taxon>Pseudomonadati</taxon>
        <taxon>Pseudomonadota</taxon>
        <taxon>Alphaproteobacteria</taxon>
        <taxon>Acetobacterales</taxon>
        <taxon>Roseomonadaceae</taxon>
        <taxon>Falsiroseomonas</taxon>
    </lineage>
</organism>
<feature type="domain" description="Aldehyde oxidase/xanthine dehydrogenase a/b hammerhead" evidence="2">
    <location>
        <begin position="207"/>
        <end position="285"/>
    </location>
</feature>
<dbReference type="Pfam" id="PF02738">
    <property type="entry name" value="MoCoBD_1"/>
    <property type="match status" value="1"/>
</dbReference>
<protein>
    <submittedName>
        <fullName evidence="3">Isoquinoline 1-oxidoreductase, beta subunit</fullName>
    </submittedName>
</protein>
<dbReference type="InterPro" id="IPR037165">
    <property type="entry name" value="AldOxase/xan_DH_Mopterin-bd_sf"/>
</dbReference>
<dbReference type="Pfam" id="PF20256">
    <property type="entry name" value="MoCoBD_2"/>
    <property type="match status" value="2"/>
</dbReference>
<dbReference type="RefSeq" id="WP_092955284.1">
    <property type="nucleotide sequence ID" value="NZ_FOSQ01000001.1"/>
</dbReference>
<dbReference type="Proteomes" id="UP000199473">
    <property type="component" value="Unassembled WGS sequence"/>
</dbReference>
<dbReference type="PANTHER" id="PTHR47495:SF1">
    <property type="entry name" value="BLL3820 PROTEIN"/>
    <property type="match status" value="1"/>
</dbReference>
<gene>
    <name evidence="3" type="ORF">SAMN02745775_101613</name>
</gene>
<evidence type="ECO:0000259" key="2">
    <source>
        <dbReference type="SMART" id="SM01008"/>
    </source>
</evidence>
<proteinExistence type="predicted"/>
<keyword evidence="4" id="KW-1185">Reference proteome</keyword>
<evidence type="ECO:0000313" key="4">
    <source>
        <dbReference type="Proteomes" id="UP000199473"/>
    </source>
</evidence>
<dbReference type="OrthoDB" id="9767994at2"/>
<dbReference type="PANTHER" id="PTHR47495">
    <property type="entry name" value="ALDEHYDE DEHYDROGENASE"/>
    <property type="match status" value="1"/>
</dbReference>
<accession>A0A1I3XSH9</accession>